<dbReference type="KEGG" id="mtea:DK419_12475"/>
<dbReference type="GO" id="GO:0015833">
    <property type="term" value="P:peptide transport"/>
    <property type="evidence" value="ECO:0007669"/>
    <property type="project" value="InterPro"/>
</dbReference>
<dbReference type="Pfam" id="PF00005">
    <property type="entry name" value="ABC_tran"/>
    <property type="match status" value="2"/>
</dbReference>
<sequence>MTSPNTTTPILSVQDLTVAFRSEQAWRPVVHGVSFDIGPKETVALVGESGSGKSVTAMSIMRLTPRDATRTGGRVLLEGRDLLRLPDAEMRRIRGDDVAMIFQEPMTSLNPVLTVGFQIGEALRLHRGMSQAQADAETVRLFDKVRIPAAASRVHDYPHRFSGGMRQRVMIAMALACRPKLLIADEPTTALDVTIQAQILDLIKLLQEEEGMSVLFITHDMGVVAEIADRTVVMVDGRAVETGATEQIFRRPAHPYSRALLAAVPTLGAMTGQPHPARFPIVDRATGEPEVAPPLPDTVREGERPVLEVKGLTTRFDIRGGLLSRVRGRVHAVENVSFAVREGETLALVGESGCGKSTTGRSVLRLIEPVAGAVLLDGEDVLGLAPADLRARRRRMQMIFQDPFASLDPRMSVGSAVAEPLLINRLCSRGEARERAADLLRRVGLKPEMASRFPHEFSGGQRQRICIARTLALEPRLIVADESVSALDVSVKAQVVNLMLDLQASLGLAYLFISHDMAVVERVSHRVAVMYLGEIVEIGPRAAIFGAPQHPYTRKLIAAVPVPDPGRRRQLHAVRSDEIKSPIRPVDYVPPERLYREVSPGHVVQVWGPEWEASAAVAAVA</sequence>
<dbReference type="SUPFAM" id="SSF52540">
    <property type="entry name" value="P-loop containing nucleoside triphosphate hydrolases"/>
    <property type="match status" value="2"/>
</dbReference>
<keyword evidence="19" id="KW-1185">Reference proteome</keyword>
<keyword evidence="5" id="KW-0997">Cell inner membrane</keyword>
<evidence type="ECO:0000256" key="16">
    <source>
        <dbReference type="ARBA" id="ARBA00047640"/>
    </source>
</evidence>
<gene>
    <name evidence="18" type="ORF">DK419_12475</name>
</gene>
<dbReference type="PROSITE" id="PS50893">
    <property type="entry name" value="ABC_TRANSPORTER_2"/>
    <property type="match status" value="2"/>
</dbReference>
<evidence type="ECO:0000256" key="11">
    <source>
        <dbReference type="ARBA" id="ARBA00023136"/>
    </source>
</evidence>
<keyword evidence="11" id="KW-0472">Membrane</keyword>
<evidence type="ECO:0000256" key="1">
    <source>
        <dbReference type="ARBA" id="ARBA00004417"/>
    </source>
</evidence>
<dbReference type="InterPro" id="IPR013563">
    <property type="entry name" value="Oligopep_ABC_C"/>
</dbReference>
<evidence type="ECO:0000256" key="13">
    <source>
        <dbReference type="ARBA" id="ARBA00038416"/>
    </source>
</evidence>
<dbReference type="InterPro" id="IPR050319">
    <property type="entry name" value="ABC_transp_ATP-bind"/>
</dbReference>
<keyword evidence="10" id="KW-1278">Translocase</keyword>
<evidence type="ECO:0000256" key="6">
    <source>
        <dbReference type="ARBA" id="ARBA00022737"/>
    </source>
</evidence>
<evidence type="ECO:0000256" key="12">
    <source>
        <dbReference type="ARBA" id="ARBA00037530"/>
    </source>
</evidence>
<comment type="catalytic activity">
    <reaction evidence="16">
        <text>glutathione(out) + ATP + H2O = glutathione(in) + ADP + phosphate + H(+)</text>
        <dbReference type="Rhea" id="RHEA:29791"/>
        <dbReference type="ChEBI" id="CHEBI:15377"/>
        <dbReference type="ChEBI" id="CHEBI:15378"/>
        <dbReference type="ChEBI" id="CHEBI:30616"/>
        <dbReference type="ChEBI" id="CHEBI:43474"/>
        <dbReference type="ChEBI" id="CHEBI:57925"/>
        <dbReference type="ChEBI" id="CHEBI:456216"/>
        <dbReference type="EC" id="7.4.2.10"/>
    </reaction>
</comment>
<dbReference type="NCBIfam" id="NF008453">
    <property type="entry name" value="PRK11308.1"/>
    <property type="match status" value="2"/>
</dbReference>
<protein>
    <recommendedName>
        <fullName evidence="15">Glutathione import ATP-binding protein GsiA</fullName>
        <ecNumber evidence="14">7.4.2.10</ecNumber>
    </recommendedName>
</protein>
<dbReference type="InterPro" id="IPR027417">
    <property type="entry name" value="P-loop_NTPase"/>
</dbReference>
<evidence type="ECO:0000313" key="18">
    <source>
        <dbReference type="EMBL" id="AWN47031.1"/>
    </source>
</evidence>
<evidence type="ECO:0000256" key="7">
    <source>
        <dbReference type="ARBA" id="ARBA00022741"/>
    </source>
</evidence>
<dbReference type="Gene3D" id="3.40.50.300">
    <property type="entry name" value="P-loop containing nucleotide triphosphate hydrolases"/>
    <property type="match status" value="2"/>
</dbReference>
<feature type="domain" description="ABC transporter" evidence="17">
    <location>
        <begin position="318"/>
        <end position="557"/>
    </location>
</feature>
<dbReference type="InterPro" id="IPR017871">
    <property type="entry name" value="ABC_transporter-like_CS"/>
</dbReference>
<dbReference type="InterPro" id="IPR003593">
    <property type="entry name" value="AAA+_ATPase"/>
</dbReference>
<evidence type="ECO:0000256" key="4">
    <source>
        <dbReference type="ARBA" id="ARBA00022475"/>
    </source>
</evidence>
<dbReference type="GO" id="GO:0016887">
    <property type="term" value="F:ATP hydrolysis activity"/>
    <property type="evidence" value="ECO:0007669"/>
    <property type="project" value="InterPro"/>
</dbReference>
<keyword evidence="8" id="KW-0378">Hydrolase</keyword>
<keyword evidence="9 18" id="KW-0067">ATP-binding</keyword>
<dbReference type="EC" id="7.4.2.10" evidence="14"/>
<name>A0A2U8WNC3_9HYPH</name>
<evidence type="ECO:0000256" key="9">
    <source>
        <dbReference type="ARBA" id="ARBA00022840"/>
    </source>
</evidence>
<dbReference type="GO" id="GO:0005886">
    <property type="term" value="C:plasma membrane"/>
    <property type="evidence" value="ECO:0007669"/>
    <property type="project" value="UniProtKB-SubCell"/>
</dbReference>
<dbReference type="GO" id="GO:0055085">
    <property type="term" value="P:transmembrane transport"/>
    <property type="evidence" value="ECO:0007669"/>
    <property type="project" value="UniProtKB-ARBA"/>
</dbReference>
<evidence type="ECO:0000256" key="15">
    <source>
        <dbReference type="ARBA" id="ARBA00041187"/>
    </source>
</evidence>
<dbReference type="RefSeq" id="WP_109959363.1">
    <property type="nucleotide sequence ID" value="NZ_CP029553.1"/>
</dbReference>
<dbReference type="PANTHER" id="PTHR43776">
    <property type="entry name" value="TRANSPORT ATP-BINDING PROTEIN"/>
    <property type="match status" value="1"/>
</dbReference>
<dbReference type="PROSITE" id="PS00211">
    <property type="entry name" value="ABC_TRANSPORTER_1"/>
    <property type="match status" value="2"/>
</dbReference>
<keyword evidence="7" id="KW-0547">Nucleotide-binding</keyword>
<comment type="function">
    <text evidence="12">Part of the ABC transporter complex GsiABCD involved in glutathione import. Responsible for energy coupling to the transport system.</text>
</comment>
<dbReference type="FunFam" id="3.40.50.300:FF:000016">
    <property type="entry name" value="Oligopeptide ABC transporter ATP-binding component"/>
    <property type="match status" value="2"/>
</dbReference>
<comment type="subunit">
    <text evidence="2">The complex is composed of two ATP-binding proteins (GsiA), two transmembrane proteins (GsiC and GsiD) and a solute-binding protein (GsiB).</text>
</comment>
<evidence type="ECO:0000256" key="5">
    <source>
        <dbReference type="ARBA" id="ARBA00022519"/>
    </source>
</evidence>
<dbReference type="AlphaFoldDB" id="A0A2U8WNC3"/>
<dbReference type="Pfam" id="PF08352">
    <property type="entry name" value="oligo_HPY"/>
    <property type="match status" value="2"/>
</dbReference>
<dbReference type="InterPro" id="IPR003439">
    <property type="entry name" value="ABC_transporter-like_ATP-bd"/>
</dbReference>
<keyword evidence="3" id="KW-0813">Transport</keyword>
<evidence type="ECO:0000256" key="8">
    <source>
        <dbReference type="ARBA" id="ARBA00022801"/>
    </source>
</evidence>
<dbReference type="GO" id="GO:0005524">
    <property type="term" value="F:ATP binding"/>
    <property type="evidence" value="ECO:0007669"/>
    <property type="project" value="UniProtKB-KW"/>
</dbReference>
<dbReference type="EMBL" id="CP029553">
    <property type="protein sequence ID" value="AWN47031.1"/>
    <property type="molecule type" value="Genomic_DNA"/>
</dbReference>
<evidence type="ECO:0000313" key="19">
    <source>
        <dbReference type="Proteomes" id="UP000245444"/>
    </source>
</evidence>
<dbReference type="Proteomes" id="UP000245444">
    <property type="component" value="Chromosome"/>
</dbReference>
<dbReference type="NCBIfam" id="NF007739">
    <property type="entry name" value="PRK10419.1"/>
    <property type="match status" value="2"/>
</dbReference>
<reference evidence="18 19" key="1">
    <citation type="submission" date="2018-05" db="EMBL/GenBank/DDBJ databases">
        <title>Complete Genome Sequence of Methylobacterium sp. 17Sr1-28.</title>
        <authorList>
            <person name="Srinivasan S."/>
        </authorList>
    </citation>
    <scope>NUCLEOTIDE SEQUENCE [LARGE SCALE GENOMIC DNA]</scope>
    <source>
        <strain evidence="18 19">17Sr1-28</strain>
    </source>
</reference>
<comment type="subcellular location">
    <subcellularLocation>
        <location evidence="1">Cell inner membrane</location>
        <topology evidence="1">Peripheral membrane protein</topology>
    </subcellularLocation>
</comment>
<dbReference type="CDD" id="cd03257">
    <property type="entry name" value="ABC_NikE_OppD_transporters"/>
    <property type="match status" value="2"/>
</dbReference>
<feature type="domain" description="ABC transporter" evidence="17">
    <location>
        <begin position="11"/>
        <end position="261"/>
    </location>
</feature>
<evidence type="ECO:0000256" key="3">
    <source>
        <dbReference type="ARBA" id="ARBA00022448"/>
    </source>
</evidence>
<evidence type="ECO:0000256" key="2">
    <source>
        <dbReference type="ARBA" id="ARBA00011469"/>
    </source>
</evidence>
<dbReference type="PANTHER" id="PTHR43776:SF15">
    <property type="entry name" value="GLUTATHIONE IMPORT ATP-BINDING PROTEIN GSIA"/>
    <property type="match status" value="1"/>
</dbReference>
<dbReference type="SMART" id="SM00382">
    <property type="entry name" value="AAA"/>
    <property type="match status" value="2"/>
</dbReference>
<evidence type="ECO:0000256" key="10">
    <source>
        <dbReference type="ARBA" id="ARBA00022967"/>
    </source>
</evidence>
<evidence type="ECO:0000259" key="17">
    <source>
        <dbReference type="PROSITE" id="PS50893"/>
    </source>
</evidence>
<keyword evidence="4" id="KW-1003">Cell membrane</keyword>
<organism evidence="18 19">
    <name type="scientific">Methylobacterium terrae</name>
    <dbReference type="NCBI Taxonomy" id="2202827"/>
    <lineage>
        <taxon>Bacteria</taxon>
        <taxon>Pseudomonadati</taxon>
        <taxon>Pseudomonadota</taxon>
        <taxon>Alphaproteobacteria</taxon>
        <taxon>Hyphomicrobiales</taxon>
        <taxon>Methylobacteriaceae</taxon>
        <taxon>Methylobacterium</taxon>
    </lineage>
</organism>
<accession>A0A2U8WNC3</accession>
<evidence type="ECO:0000256" key="14">
    <source>
        <dbReference type="ARBA" id="ARBA00039050"/>
    </source>
</evidence>
<comment type="similarity">
    <text evidence="13">Belongs to the ABC transporter superfamily. Glutathione importer (TC 3.A.1.5.11) family.</text>
</comment>
<keyword evidence="6" id="KW-0677">Repeat</keyword>
<dbReference type="OrthoDB" id="9802264at2"/>
<proteinExistence type="inferred from homology"/>